<dbReference type="Proteomes" id="UP000054639">
    <property type="component" value="Unassembled WGS sequence"/>
</dbReference>
<dbReference type="Proteomes" id="UP000254230">
    <property type="component" value="Unassembled WGS sequence"/>
</dbReference>
<evidence type="ECO:0000313" key="1">
    <source>
        <dbReference type="EMBL" id="KTD51265.1"/>
    </source>
</evidence>
<dbReference type="EMBL" id="UGOW01000001">
    <property type="protein sequence ID" value="STY17489.1"/>
    <property type="molecule type" value="Genomic_DNA"/>
</dbReference>
<evidence type="ECO:0000313" key="2">
    <source>
        <dbReference type="EMBL" id="STY17489.1"/>
    </source>
</evidence>
<sequence length="53" mass="6258">MPLITDQYYQSLLTIDSRAYVPRFMRGIQTQIELTIDLLMNPAHKARNVDYSR</sequence>
<name>A0A378KTJ4_9GAMM</name>
<reference evidence="2 4" key="2">
    <citation type="submission" date="2018-06" db="EMBL/GenBank/DDBJ databases">
        <authorList>
            <consortium name="Pathogen Informatics"/>
            <person name="Doyle S."/>
        </authorList>
    </citation>
    <scope>NUCLEOTIDE SEQUENCE [LARGE SCALE GENOMIC DNA]</scope>
    <source>
        <strain evidence="2 4">NCTC12376</strain>
    </source>
</reference>
<reference evidence="1 3" key="1">
    <citation type="submission" date="2015-11" db="EMBL/GenBank/DDBJ databases">
        <title>Genomic analysis of 38 Legionella species identifies large and diverse effector repertoires.</title>
        <authorList>
            <person name="Burstein D."/>
            <person name="Amaro F."/>
            <person name="Zusman T."/>
            <person name="Lifshitz Z."/>
            <person name="Cohen O."/>
            <person name="Gilbert J.A."/>
            <person name="Pupko T."/>
            <person name="Shuman H.A."/>
            <person name="Segal G."/>
        </authorList>
    </citation>
    <scope>NUCLEOTIDE SEQUENCE [LARGE SCALE GENOMIC DNA]</scope>
    <source>
        <strain evidence="1 3">ATCC 49507</strain>
    </source>
</reference>
<gene>
    <name evidence="1" type="ORF">Lqua_1492</name>
    <name evidence="2" type="ORF">NCTC12376_01297</name>
</gene>
<organism evidence="2 4">
    <name type="scientific">Legionella quateirensis</name>
    <dbReference type="NCBI Taxonomy" id="45072"/>
    <lineage>
        <taxon>Bacteria</taxon>
        <taxon>Pseudomonadati</taxon>
        <taxon>Pseudomonadota</taxon>
        <taxon>Gammaproteobacteria</taxon>
        <taxon>Legionellales</taxon>
        <taxon>Legionellaceae</taxon>
        <taxon>Legionella</taxon>
    </lineage>
</organism>
<proteinExistence type="predicted"/>
<dbReference type="EMBL" id="LNYR01000012">
    <property type="protein sequence ID" value="KTD51265.1"/>
    <property type="molecule type" value="Genomic_DNA"/>
</dbReference>
<evidence type="ECO:0000313" key="4">
    <source>
        <dbReference type="Proteomes" id="UP000254230"/>
    </source>
</evidence>
<accession>A0A378KTJ4</accession>
<evidence type="ECO:0000313" key="3">
    <source>
        <dbReference type="Proteomes" id="UP000054639"/>
    </source>
</evidence>
<keyword evidence="3" id="KW-1185">Reference proteome</keyword>
<protein>
    <submittedName>
        <fullName evidence="2">Uncharacterized protein</fullName>
    </submittedName>
</protein>
<dbReference type="AlphaFoldDB" id="A0A378KTJ4"/>
<dbReference type="STRING" id="45072.Lqua_1492"/>